<keyword evidence="9" id="KW-1185">Reference proteome</keyword>
<dbReference type="SUPFAM" id="SSF88946">
    <property type="entry name" value="Sigma2 domain of RNA polymerase sigma factors"/>
    <property type="match status" value="1"/>
</dbReference>
<keyword evidence="2" id="KW-0805">Transcription regulation</keyword>
<dbReference type="InterPro" id="IPR007627">
    <property type="entry name" value="RNA_pol_sigma70_r2"/>
</dbReference>
<reference evidence="9" key="1">
    <citation type="journal article" date="2019" name="Int. J. Syst. Evol. Microbiol.">
        <title>The Global Catalogue of Microorganisms (GCM) 10K type strain sequencing project: providing services to taxonomists for standard genome sequencing and annotation.</title>
        <authorList>
            <consortium name="The Broad Institute Genomics Platform"/>
            <consortium name="The Broad Institute Genome Sequencing Center for Infectious Disease"/>
            <person name="Wu L."/>
            <person name="Ma J."/>
        </authorList>
    </citation>
    <scope>NUCLEOTIDE SEQUENCE [LARGE SCALE GENOMIC DNA]</scope>
    <source>
        <strain evidence="9">CGMCC 4.1542</strain>
    </source>
</reference>
<dbReference type="InterPro" id="IPR039425">
    <property type="entry name" value="RNA_pol_sigma-70-like"/>
</dbReference>
<keyword evidence="4" id="KW-0238">DNA-binding</keyword>
<proteinExistence type="inferred from homology"/>
<gene>
    <name evidence="8" type="ORF">ACFPRC_14260</name>
</gene>
<dbReference type="Gene3D" id="1.10.1740.10">
    <property type="match status" value="1"/>
</dbReference>
<evidence type="ECO:0000256" key="5">
    <source>
        <dbReference type="ARBA" id="ARBA00023163"/>
    </source>
</evidence>
<sequence length="200" mass="21989">MVGTTGTRTGTSTTATGFDMPESPAELVDACCAGDQAAWARLIQRHRAVVWTVARSHGLRPADCEDVCQVTWLRVIENIGSLNDPGRLGAWIVTTARREALRVSGSSGRYHLVDDLSEFTHETGHQTTPEETVLNRAEGDLVRKAVRHLPARHQALLGLLLRDPPMSYDAISVALAMPRGSIGPTRNRILRQARDFLRDM</sequence>
<evidence type="ECO:0000313" key="8">
    <source>
        <dbReference type="EMBL" id="MFC5016046.1"/>
    </source>
</evidence>
<evidence type="ECO:0000256" key="1">
    <source>
        <dbReference type="ARBA" id="ARBA00010641"/>
    </source>
</evidence>
<protein>
    <submittedName>
        <fullName evidence="8">RNA polymerase sigma factor</fullName>
    </submittedName>
</protein>
<organism evidence="8 9">
    <name type="scientific">Streptomyces lienomycini</name>
    <dbReference type="NCBI Taxonomy" id="284035"/>
    <lineage>
        <taxon>Bacteria</taxon>
        <taxon>Bacillati</taxon>
        <taxon>Actinomycetota</taxon>
        <taxon>Actinomycetes</taxon>
        <taxon>Kitasatosporales</taxon>
        <taxon>Streptomycetaceae</taxon>
        <taxon>Streptomyces</taxon>
    </lineage>
</organism>
<keyword evidence="3" id="KW-0731">Sigma factor</keyword>
<comment type="caution">
    <text evidence="8">The sequence shown here is derived from an EMBL/GenBank/DDBJ whole genome shotgun (WGS) entry which is preliminary data.</text>
</comment>
<dbReference type="RefSeq" id="WP_271319865.1">
    <property type="nucleotide sequence ID" value="NZ_BAAATN010000004.1"/>
</dbReference>
<dbReference type="InterPro" id="IPR036388">
    <property type="entry name" value="WH-like_DNA-bd_sf"/>
</dbReference>
<evidence type="ECO:0000256" key="6">
    <source>
        <dbReference type="SAM" id="MobiDB-lite"/>
    </source>
</evidence>
<dbReference type="Gene3D" id="1.10.10.10">
    <property type="entry name" value="Winged helix-like DNA-binding domain superfamily/Winged helix DNA-binding domain"/>
    <property type="match status" value="1"/>
</dbReference>
<dbReference type="SUPFAM" id="SSF88659">
    <property type="entry name" value="Sigma3 and sigma4 domains of RNA polymerase sigma factors"/>
    <property type="match status" value="1"/>
</dbReference>
<accession>A0ABV9WT75</accession>
<evidence type="ECO:0000313" key="9">
    <source>
        <dbReference type="Proteomes" id="UP001595855"/>
    </source>
</evidence>
<dbReference type="InterPro" id="IPR014284">
    <property type="entry name" value="RNA_pol_sigma-70_dom"/>
</dbReference>
<evidence type="ECO:0000256" key="4">
    <source>
        <dbReference type="ARBA" id="ARBA00023125"/>
    </source>
</evidence>
<dbReference type="NCBIfam" id="TIGR02937">
    <property type="entry name" value="sigma70-ECF"/>
    <property type="match status" value="1"/>
</dbReference>
<name>A0ABV9WT75_9ACTN</name>
<evidence type="ECO:0000259" key="7">
    <source>
        <dbReference type="Pfam" id="PF04542"/>
    </source>
</evidence>
<feature type="domain" description="RNA polymerase sigma-70 region 2" evidence="7">
    <location>
        <begin position="42"/>
        <end position="102"/>
    </location>
</feature>
<evidence type="ECO:0000256" key="3">
    <source>
        <dbReference type="ARBA" id="ARBA00023082"/>
    </source>
</evidence>
<comment type="similarity">
    <text evidence="1">Belongs to the sigma-70 factor family. ECF subfamily.</text>
</comment>
<dbReference type="Pfam" id="PF04542">
    <property type="entry name" value="Sigma70_r2"/>
    <property type="match status" value="1"/>
</dbReference>
<dbReference type="EMBL" id="JBHSJO010000001">
    <property type="protein sequence ID" value="MFC5016046.1"/>
    <property type="molecule type" value="Genomic_DNA"/>
</dbReference>
<dbReference type="PANTHER" id="PTHR43133:SF8">
    <property type="entry name" value="RNA POLYMERASE SIGMA FACTOR HI_1459-RELATED"/>
    <property type="match status" value="1"/>
</dbReference>
<dbReference type="InterPro" id="IPR013324">
    <property type="entry name" value="RNA_pol_sigma_r3/r4-like"/>
</dbReference>
<keyword evidence="5" id="KW-0804">Transcription</keyword>
<dbReference type="InterPro" id="IPR013325">
    <property type="entry name" value="RNA_pol_sigma_r2"/>
</dbReference>
<dbReference type="Proteomes" id="UP001595855">
    <property type="component" value="Unassembled WGS sequence"/>
</dbReference>
<dbReference type="PANTHER" id="PTHR43133">
    <property type="entry name" value="RNA POLYMERASE ECF-TYPE SIGMA FACTO"/>
    <property type="match status" value="1"/>
</dbReference>
<feature type="region of interest" description="Disordered" evidence="6">
    <location>
        <begin position="1"/>
        <end position="20"/>
    </location>
</feature>
<evidence type="ECO:0000256" key="2">
    <source>
        <dbReference type="ARBA" id="ARBA00023015"/>
    </source>
</evidence>
<feature type="compositionally biased region" description="Low complexity" evidence="6">
    <location>
        <begin position="1"/>
        <end position="17"/>
    </location>
</feature>